<gene>
    <name evidence="1" type="ORF">HMPREF9448_02813</name>
</gene>
<dbReference type="OrthoDB" id="1050120at2"/>
<reference evidence="1 2" key="1">
    <citation type="submission" date="2012-08" db="EMBL/GenBank/DDBJ databases">
        <title>The Genome Sequence of Barnesiella intestinihominis YIT 11860.</title>
        <authorList>
            <consortium name="The Broad Institute Genome Sequencing Platform"/>
            <person name="Earl A."/>
            <person name="Ward D."/>
            <person name="Feldgarden M."/>
            <person name="Gevers D."/>
            <person name="Morotomi M."/>
            <person name="Walker B."/>
            <person name="Young S.K."/>
            <person name="Zeng Q."/>
            <person name="Gargeya S."/>
            <person name="Fitzgerald M."/>
            <person name="Haas B."/>
            <person name="Abouelleil A."/>
            <person name="Alvarado L."/>
            <person name="Arachchi H.M."/>
            <person name="Berlin A.M."/>
            <person name="Chapman S.B."/>
            <person name="Goldberg J."/>
            <person name="Griggs A."/>
            <person name="Gujja S."/>
            <person name="Hansen M."/>
            <person name="Howarth C."/>
            <person name="Imamovic A."/>
            <person name="Larimer J."/>
            <person name="McCowen C."/>
            <person name="Montmayeur A."/>
            <person name="Murphy C."/>
            <person name="Neiman D."/>
            <person name="Pearson M."/>
            <person name="Priest M."/>
            <person name="Roberts A."/>
            <person name="Saif S."/>
            <person name="Shea T."/>
            <person name="Sisk P."/>
            <person name="Sykes S."/>
            <person name="Wortman J."/>
            <person name="Nusbaum C."/>
            <person name="Birren B."/>
        </authorList>
    </citation>
    <scope>NUCLEOTIDE SEQUENCE [LARGE SCALE GENOMIC DNA]</scope>
    <source>
        <strain evidence="1 2">YIT 11860</strain>
    </source>
</reference>
<dbReference type="PATRIC" id="fig|742726.3.peg.2926"/>
<name>K0XDV8_9BACT</name>
<dbReference type="GeneID" id="77849980"/>
<comment type="caution">
    <text evidence="1">The sequence shown here is derived from an EMBL/GenBank/DDBJ whole genome shotgun (WGS) entry which is preliminary data.</text>
</comment>
<evidence type="ECO:0000313" key="2">
    <source>
        <dbReference type="Proteomes" id="UP000006044"/>
    </source>
</evidence>
<evidence type="ECO:0000313" key="1">
    <source>
        <dbReference type="EMBL" id="EJZ62130.1"/>
    </source>
</evidence>
<sequence>MKYFHFIPAACIFLFCQCGGQDSHFLSDTKYIPVFSEDSCQYIDHGDNLHFTGTYSDASLFYDNMALICNQSDKKWGYIDDSGELQYPAVYTRATIFNENRAWVVRPDEAPCAIDTKGRLQLTLTRASKVMIFCEGMAAFAQKEKKGERWGFIDKSGTPVIKPLYKDVKPFSSGLAAVKNEKNLWGYIDSKGIEQIPAQFSSAESFSKERHAVVRSAKSGLFQVIDTKGDTLWTIECDALISDGNTFRIKKDKKWGWCDNKGNIFIEPRFEDSESFGNPDLAPVKIRGKWGYINRKGEWKIKRQFSKAFPFFDGLAVVQTGTVYGLIDPDGHFQINPQYDRISEDYIHQSIRKGSAFTLVESDHARYK</sequence>
<dbReference type="AlphaFoldDB" id="K0XDV8"/>
<dbReference type="STRING" id="742726.HMPREF9448_02813"/>
<proteinExistence type="predicted"/>
<dbReference type="EMBL" id="ADLE01000018">
    <property type="protein sequence ID" value="EJZ62130.1"/>
    <property type="molecule type" value="Genomic_DNA"/>
</dbReference>
<evidence type="ECO:0008006" key="3">
    <source>
        <dbReference type="Google" id="ProtNLM"/>
    </source>
</evidence>
<accession>K0XDV8</accession>
<dbReference type="SUPFAM" id="SSF69360">
    <property type="entry name" value="Cell wall binding repeat"/>
    <property type="match status" value="2"/>
</dbReference>
<keyword evidence="2" id="KW-1185">Reference proteome</keyword>
<dbReference type="HOGENOM" id="CLU_030408_3_1_10"/>
<protein>
    <recommendedName>
        <fullName evidence="3">WG repeat-containing protein</fullName>
    </recommendedName>
</protein>
<organism evidence="1 2">
    <name type="scientific">Barnesiella intestinihominis YIT 11860</name>
    <dbReference type="NCBI Taxonomy" id="742726"/>
    <lineage>
        <taxon>Bacteria</taxon>
        <taxon>Pseudomonadati</taxon>
        <taxon>Bacteroidota</taxon>
        <taxon>Bacteroidia</taxon>
        <taxon>Bacteroidales</taxon>
        <taxon>Barnesiellaceae</taxon>
        <taxon>Barnesiella</taxon>
    </lineage>
</organism>
<dbReference type="PANTHER" id="PTHR37841">
    <property type="entry name" value="GLR2918 PROTEIN"/>
    <property type="match status" value="1"/>
</dbReference>
<dbReference type="Pfam" id="PF14903">
    <property type="entry name" value="WG_beta_rep"/>
    <property type="match status" value="5"/>
</dbReference>
<dbReference type="RefSeq" id="WP_008863184.1">
    <property type="nucleotide sequence ID" value="NZ_JH815206.1"/>
</dbReference>
<dbReference type="InterPro" id="IPR032774">
    <property type="entry name" value="WG_beta_rep"/>
</dbReference>
<dbReference type="PANTHER" id="PTHR37841:SF1">
    <property type="entry name" value="DUF3298 DOMAIN-CONTAINING PROTEIN"/>
    <property type="match status" value="1"/>
</dbReference>
<dbReference type="Proteomes" id="UP000006044">
    <property type="component" value="Unassembled WGS sequence"/>
</dbReference>
<dbReference type="eggNOG" id="COG5263">
    <property type="taxonomic scope" value="Bacteria"/>
</dbReference>